<name>F4SD26_MELLP</name>
<dbReference type="EMBL" id="GL883233">
    <property type="protein sequence ID" value="EGF97446.1"/>
    <property type="molecule type" value="Genomic_DNA"/>
</dbReference>
<dbReference type="AlphaFoldDB" id="F4SD26"/>
<dbReference type="KEGG" id="mlr:MELLADRAFT_114332"/>
<gene>
    <name evidence="1" type="ORF">MELLADRAFT_114332</name>
</gene>
<dbReference type="Gene3D" id="3.40.50.300">
    <property type="entry name" value="P-loop containing nucleotide triphosphate hydrolases"/>
    <property type="match status" value="1"/>
</dbReference>
<proteinExistence type="predicted"/>
<accession>F4SD26</accession>
<dbReference type="Proteomes" id="UP000001072">
    <property type="component" value="Unassembled WGS sequence"/>
</dbReference>
<sequence>MIGRSLIQSLITQSDGNERSRNEGLNEKDEGLIKSVFADQEIIDLMLHGLLILNEGMKRNEIEIGIEFFRNKKIKLMILGREMCWRLSNEMIKSNLVIGLGTEYIEKKKDQSKLIQHEISLGEIIQMKSFVGKYEIHHRKGNEEEDEEKFLLVCGIEQLERYQNALEQGISIESELEIQQTLEGLDELLSCYIRYILGIIIRIEGEKLVGIL</sequence>
<reference evidence="2" key="1">
    <citation type="journal article" date="2011" name="Proc. Natl. Acad. Sci. U.S.A.">
        <title>Obligate biotrophy features unraveled by the genomic analysis of rust fungi.</title>
        <authorList>
            <person name="Duplessis S."/>
            <person name="Cuomo C.A."/>
            <person name="Lin Y.-C."/>
            <person name="Aerts A."/>
            <person name="Tisserant E."/>
            <person name="Veneault-Fourrey C."/>
            <person name="Joly D.L."/>
            <person name="Hacquard S."/>
            <person name="Amselem J."/>
            <person name="Cantarel B.L."/>
            <person name="Chiu R."/>
            <person name="Coutinho P.M."/>
            <person name="Feau N."/>
            <person name="Field M."/>
            <person name="Frey P."/>
            <person name="Gelhaye E."/>
            <person name="Goldberg J."/>
            <person name="Grabherr M.G."/>
            <person name="Kodira C.D."/>
            <person name="Kohler A."/>
            <person name="Kuees U."/>
            <person name="Lindquist E.A."/>
            <person name="Lucas S.M."/>
            <person name="Mago R."/>
            <person name="Mauceli E."/>
            <person name="Morin E."/>
            <person name="Murat C."/>
            <person name="Pangilinan J.L."/>
            <person name="Park R."/>
            <person name="Pearson M."/>
            <person name="Quesneville H."/>
            <person name="Rouhier N."/>
            <person name="Sakthikumar S."/>
            <person name="Salamov A.A."/>
            <person name="Schmutz J."/>
            <person name="Selles B."/>
            <person name="Shapiro H."/>
            <person name="Tanguay P."/>
            <person name="Tuskan G.A."/>
            <person name="Henrissat B."/>
            <person name="Van de Peer Y."/>
            <person name="Rouze P."/>
            <person name="Ellis J.G."/>
            <person name="Dodds P.N."/>
            <person name="Schein J.E."/>
            <person name="Zhong S."/>
            <person name="Hamelin R.C."/>
            <person name="Grigoriev I.V."/>
            <person name="Szabo L.J."/>
            <person name="Martin F."/>
        </authorList>
    </citation>
    <scope>NUCLEOTIDE SEQUENCE [LARGE SCALE GENOMIC DNA]</scope>
    <source>
        <strain evidence="2">98AG31 / pathotype 3-4-7</strain>
    </source>
</reference>
<dbReference type="InParanoid" id="F4SD26"/>
<keyword evidence="2" id="KW-1185">Reference proteome</keyword>
<dbReference type="VEuPathDB" id="FungiDB:MELLADRAFT_114332"/>
<organism evidence="2">
    <name type="scientific">Melampsora larici-populina (strain 98AG31 / pathotype 3-4-7)</name>
    <name type="common">Poplar leaf rust fungus</name>
    <dbReference type="NCBI Taxonomy" id="747676"/>
    <lineage>
        <taxon>Eukaryota</taxon>
        <taxon>Fungi</taxon>
        <taxon>Dikarya</taxon>
        <taxon>Basidiomycota</taxon>
        <taxon>Pucciniomycotina</taxon>
        <taxon>Pucciniomycetes</taxon>
        <taxon>Pucciniales</taxon>
        <taxon>Melampsoraceae</taxon>
        <taxon>Melampsora</taxon>
    </lineage>
</organism>
<protein>
    <submittedName>
        <fullName evidence="1">Uncharacterized protein</fullName>
    </submittedName>
</protein>
<dbReference type="STRING" id="747676.F4SD26"/>
<evidence type="ECO:0000313" key="1">
    <source>
        <dbReference type="EMBL" id="EGF97446.1"/>
    </source>
</evidence>
<dbReference type="InterPro" id="IPR027417">
    <property type="entry name" value="P-loop_NTPase"/>
</dbReference>
<dbReference type="RefSeq" id="XP_007419279.1">
    <property type="nucleotide sequence ID" value="XM_007419217.1"/>
</dbReference>
<evidence type="ECO:0000313" key="2">
    <source>
        <dbReference type="Proteomes" id="UP000001072"/>
    </source>
</evidence>
<dbReference type="GeneID" id="18925304"/>
<dbReference type="HOGENOM" id="CLU_1299971_0_0_1"/>